<evidence type="ECO:0000313" key="2">
    <source>
        <dbReference type="EMBL" id="MFC4892658.1"/>
    </source>
</evidence>
<feature type="transmembrane region" description="Helical" evidence="1">
    <location>
        <begin position="84"/>
        <end position="105"/>
    </location>
</feature>
<evidence type="ECO:0000313" key="3">
    <source>
        <dbReference type="Proteomes" id="UP001595926"/>
    </source>
</evidence>
<sequence length="224" mass="25691">MNKSLPFYLVWVWAKSNIYKYLPGNVFNYVIRQVVANKLGIGHKTLIQSNIIEAILIIITTFLASSIILTFIYRLPIDNYLKFFNFYVLVAVLVVVFIVLIYLYKYKKINIFMYSSILMYYLTFFIGVGLIAWYILNFQMDIKISYLLITAIYSLSWLVGFVTPGAPGGIGVREGVFIVLSNGVLSEADAIVLSVMLRFVSIIGEFLLFLVSCYMLRNIERGKE</sequence>
<keyword evidence="3" id="KW-1185">Reference proteome</keyword>
<reference evidence="3" key="1">
    <citation type="journal article" date="2019" name="Int. J. Syst. Evol. Microbiol.">
        <title>The Global Catalogue of Microorganisms (GCM) 10K type strain sequencing project: providing services to taxonomists for standard genome sequencing and annotation.</title>
        <authorList>
            <consortium name="The Broad Institute Genomics Platform"/>
            <consortium name="The Broad Institute Genome Sequencing Center for Infectious Disease"/>
            <person name="Wu L."/>
            <person name="Ma J."/>
        </authorList>
    </citation>
    <scope>NUCLEOTIDE SEQUENCE [LARGE SCALE GENOMIC DNA]</scope>
    <source>
        <strain evidence="3">CGMCC 1.13718</strain>
    </source>
</reference>
<organism evidence="2 3">
    <name type="scientific">Pseudofrancisella aestuarii</name>
    <dbReference type="NCBI Taxonomy" id="2670347"/>
    <lineage>
        <taxon>Bacteria</taxon>
        <taxon>Pseudomonadati</taxon>
        <taxon>Pseudomonadota</taxon>
        <taxon>Gammaproteobacteria</taxon>
        <taxon>Thiotrichales</taxon>
        <taxon>Francisellaceae</taxon>
        <taxon>Pseudofrancisella</taxon>
    </lineage>
</organism>
<feature type="transmembrane region" description="Helical" evidence="1">
    <location>
        <begin position="190"/>
        <end position="216"/>
    </location>
</feature>
<dbReference type="Proteomes" id="UP001595926">
    <property type="component" value="Unassembled WGS sequence"/>
</dbReference>
<feature type="transmembrane region" description="Helical" evidence="1">
    <location>
        <begin position="111"/>
        <end position="134"/>
    </location>
</feature>
<accession>A0ABV9TBX7</accession>
<gene>
    <name evidence="2" type="ORF">ACFPDQ_06305</name>
</gene>
<dbReference type="EMBL" id="JBHSJH010000002">
    <property type="protein sequence ID" value="MFC4892658.1"/>
    <property type="molecule type" value="Genomic_DNA"/>
</dbReference>
<proteinExistence type="predicted"/>
<comment type="caution">
    <text evidence="2">The sequence shown here is derived from an EMBL/GenBank/DDBJ whole genome shotgun (WGS) entry which is preliminary data.</text>
</comment>
<dbReference type="RefSeq" id="WP_154401831.1">
    <property type="nucleotide sequence ID" value="NZ_JBHSJH010000002.1"/>
</dbReference>
<keyword evidence="1" id="KW-0472">Membrane</keyword>
<evidence type="ECO:0008006" key="4">
    <source>
        <dbReference type="Google" id="ProtNLM"/>
    </source>
</evidence>
<keyword evidence="1" id="KW-0812">Transmembrane</keyword>
<feature type="transmembrane region" description="Helical" evidence="1">
    <location>
        <begin position="146"/>
        <end position="170"/>
    </location>
</feature>
<keyword evidence="1" id="KW-1133">Transmembrane helix</keyword>
<evidence type="ECO:0000256" key="1">
    <source>
        <dbReference type="SAM" id="Phobius"/>
    </source>
</evidence>
<name>A0ABV9TBX7_9GAMM</name>
<feature type="transmembrane region" description="Helical" evidence="1">
    <location>
        <begin position="51"/>
        <end position="72"/>
    </location>
</feature>
<protein>
    <recommendedName>
        <fullName evidence="4">Flippase-like domain-containing protein</fullName>
    </recommendedName>
</protein>